<dbReference type="CDD" id="cd03224">
    <property type="entry name" value="ABC_TM1139_LivF_branched"/>
    <property type="match status" value="1"/>
</dbReference>
<dbReference type="RefSeq" id="WP_210120057.1">
    <property type="nucleotide sequence ID" value="NZ_CP054142.1"/>
</dbReference>
<keyword evidence="3" id="KW-0547">Nucleotide-binding</keyword>
<evidence type="ECO:0000256" key="2">
    <source>
        <dbReference type="ARBA" id="ARBA00022448"/>
    </source>
</evidence>
<dbReference type="AlphaFoldDB" id="A0A975F2J0"/>
<dbReference type="SMART" id="SM00382">
    <property type="entry name" value="AAA"/>
    <property type="match status" value="1"/>
</dbReference>
<dbReference type="PANTHER" id="PTHR43820:SF4">
    <property type="entry name" value="HIGH-AFFINITY BRANCHED-CHAIN AMINO ACID TRANSPORT ATP-BINDING PROTEIN LIVF"/>
    <property type="match status" value="1"/>
</dbReference>
<keyword evidence="5" id="KW-0029">Amino-acid transport</keyword>
<dbReference type="InterPro" id="IPR003439">
    <property type="entry name" value="ABC_transporter-like_ATP-bd"/>
</dbReference>
<organism evidence="7 8">
    <name type="scientific">Treponema parvum</name>
    <dbReference type="NCBI Taxonomy" id="138851"/>
    <lineage>
        <taxon>Bacteria</taxon>
        <taxon>Pseudomonadati</taxon>
        <taxon>Spirochaetota</taxon>
        <taxon>Spirochaetia</taxon>
        <taxon>Spirochaetales</taxon>
        <taxon>Treponemataceae</taxon>
        <taxon>Treponema</taxon>
    </lineage>
</organism>
<accession>A0A975F2J0</accession>
<dbReference type="Pfam" id="PF00005">
    <property type="entry name" value="ABC_tran"/>
    <property type="match status" value="1"/>
</dbReference>
<dbReference type="Gene3D" id="3.40.50.300">
    <property type="entry name" value="P-loop containing nucleotide triphosphate hydrolases"/>
    <property type="match status" value="1"/>
</dbReference>
<evidence type="ECO:0000256" key="1">
    <source>
        <dbReference type="ARBA" id="ARBA00005417"/>
    </source>
</evidence>
<dbReference type="InterPro" id="IPR017871">
    <property type="entry name" value="ABC_transporter-like_CS"/>
</dbReference>
<dbReference type="Proteomes" id="UP000671908">
    <property type="component" value="Chromosome"/>
</dbReference>
<keyword evidence="8" id="KW-1185">Reference proteome</keyword>
<evidence type="ECO:0000256" key="4">
    <source>
        <dbReference type="ARBA" id="ARBA00022840"/>
    </source>
</evidence>
<gene>
    <name evidence="7" type="ORF">HRQ91_02210</name>
</gene>
<feature type="domain" description="ABC transporter" evidence="6">
    <location>
        <begin position="5"/>
        <end position="238"/>
    </location>
</feature>
<dbReference type="InterPro" id="IPR003593">
    <property type="entry name" value="AAA+_ATPase"/>
</dbReference>
<dbReference type="KEGG" id="tpav:HRQ91_02210"/>
<dbReference type="GO" id="GO:0005524">
    <property type="term" value="F:ATP binding"/>
    <property type="evidence" value="ECO:0007669"/>
    <property type="project" value="UniProtKB-KW"/>
</dbReference>
<dbReference type="InterPro" id="IPR027417">
    <property type="entry name" value="P-loop_NTPase"/>
</dbReference>
<dbReference type="PROSITE" id="PS00211">
    <property type="entry name" value="ABC_TRANSPORTER_1"/>
    <property type="match status" value="1"/>
</dbReference>
<evidence type="ECO:0000256" key="5">
    <source>
        <dbReference type="ARBA" id="ARBA00022970"/>
    </source>
</evidence>
<dbReference type="GO" id="GO:0016887">
    <property type="term" value="F:ATP hydrolysis activity"/>
    <property type="evidence" value="ECO:0007669"/>
    <property type="project" value="InterPro"/>
</dbReference>
<dbReference type="GO" id="GO:0015807">
    <property type="term" value="P:L-amino acid transport"/>
    <property type="evidence" value="ECO:0007669"/>
    <property type="project" value="TreeGrafter"/>
</dbReference>
<dbReference type="PROSITE" id="PS50893">
    <property type="entry name" value="ABC_TRANSPORTER_2"/>
    <property type="match status" value="1"/>
</dbReference>
<comment type="similarity">
    <text evidence="1">Belongs to the ABC transporter superfamily.</text>
</comment>
<evidence type="ECO:0000259" key="6">
    <source>
        <dbReference type="PROSITE" id="PS50893"/>
    </source>
</evidence>
<reference evidence="7 8" key="1">
    <citation type="journal article" date="2021" name="Microbiol. Resour. Announc.">
        <title>Complete Genome Sequences of Three Human Oral Treponema parvum Isolates.</title>
        <authorList>
            <person name="Zeng H."/>
            <person name="Watt R.M."/>
        </authorList>
    </citation>
    <scope>NUCLEOTIDE SEQUENCE [LARGE SCALE GENOMIC DNA]</scope>
    <source>
        <strain evidence="7 8">ATCC 700770</strain>
    </source>
</reference>
<dbReference type="InterPro" id="IPR052156">
    <property type="entry name" value="BCAA_Transport_ATP-bd_LivF"/>
</dbReference>
<dbReference type="GO" id="GO:0015658">
    <property type="term" value="F:branched-chain amino acid transmembrane transporter activity"/>
    <property type="evidence" value="ECO:0007669"/>
    <property type="project" value="TreeGrafter"/>
</dbReference>
<evidence type="ECO:0000313" key="8">
    <source>
        <dbReference type="Proteomes" id="UP000671908"/>
    </source>
</evidence>
<dbReference type="SUPFAM" id="SSF52540">
    <property type="entry name" value="P-loop containing nucleoside triphosphate hydrolases"/>
    <property type="match status" value="1"/>
</dbReference>
<proteinExistence type="inferred from homology"/>
<sequence>MKTVLSVKNLCVSYGGVNALQDVSLDIEAGAIVALIGANGAGKTSLLNAISSTIPVKSGAITFQGEDITGKKSHIIANKGLVQVPEGRKIFATLSVENNIRVGAYNRYNDKAFVKEKIDMCYQLFPILKERRNQLGGTLSGGEQQMLAIARGLASDPSVLLLDEPSLGIAPIVVEKIFEFIVEINKLGKTIFLVEQNANLALNVSSYAFVLETGKIINRNSSKTLLADDSIKKAYLGL</sequence>
<keyword evidence="4 7" id="KW-0067">ATP-binding</keyword>
<evidence type="ECO:0000313" key="7">
    <source>
        <dbReference type="EMBL" id="QTQ13361.1"/>
    </source>
</evidence>
<dbReference type="EMBL" id="CP054142">
    <property type="protein sequence ID" value="QTQ13361.1"/>
    <property type="molecule type" value="Genomic_DNA"/>
</dbReference>
<evidence type="ECO:0000256" key="3">
    <source>
        <dbReference type="ARBA" id="ARBA00022741"/>
    </source>
</evidence>
<name>A0A975F2J0_9SPIR</name>
<protein>
    <submittedName>
        <fullName evidence="7">ABC transporter ATP-binding protein</fullName>
    </submittedName>
</protein>
<dbReference type="PANTHER" id="PTHR43820">
    <property type="entry name" value="HIGH-AFFINITY BRANCHED-CHAIN AMINO ACID TRANSPORT ATP-BINDING PROTEIN LIVF"/>
    <property type="match status" value="1"/>
</dbReference>
<keyword evidence="2" id="KW-0813">Transport</keyword>